<dbReference type="GO" id="GO:0004190">
    <property type="term" value="F:aspartic-type endopeptidase activity"/>
    <property type="evidence" value="ECO:0007669"/>
    <property type="project" value="InterPro"/>
</dbReference>
<dbReference type="GO" id="GO:0016020">
    <property type="term" value="C:membrane"/>
    <property type="evidence" value="ECO:0007669"/>
    <property type="project" value="InterPro"/>
</dbReference>
<feature type="transmembrane region" description="Helical" evidence="1">
    <location>
        <begin position="30"/>
        <end position="47"/>
    </location>
</feature>
<dbReference type="AlphaFoldDB" id="A0A2S6HSQ0"/>
<keyword evidence="1" id="KW-0472">Membrane</keyword>
<dbReference type="EMBL" id="PTJA01000006">
    <property type="protein sequence ID" value="PPK80704.1"/>
    <property type="molecule type" value="Genomic_DNA"/>
</dbReference>
<dbReference type="GO" id="GO:0032259">
    <property type="term" value="P:methylation"/>
    <property type="evidence" value="ECO:0007669"/>
    <property type="project" value="UniProtKB-KW"/>
</dbReference>
<comment type="caution">
    <text evidence="3">The sequence shown here is derived from an EMBL/GenBank/DDBJ whole genome shotgun (WGS) entry which is preliminary data.</text>
</comment>
<proteinExistence type="predicted"/>
<feature type="transmembrane region" description="Helical" evidence="1">
    <location>
        <begin position="92"/>
        <end position="112"/>
    </location>
</feature>
<evidence type="ECO:0000259" key="2">
    <source>
        <dbReference type="Pfam" id="PF01478"/>
    </source>
</evidence>
<keyword evidence="4" id="KW-1185">Reference proteome</keyword>
<accession>A0A2S6HSQ0</accession>
<feature type="domain" description="Prepilin type IV endopeptidase peptidase" evidence="2">
    <location>
        <begin position="13"/>
        <end position="105"/>
    </location>
</feature>
<keyword evidence="3" id="KW-0808">Transferase</keyword>
<sequence>MVSDWPHLVQGGFFVALLVAATIWDAKKQIIPDVICLGIALTGLLDFTPEKLFGLLTAAVFLFLALFLGGLFGGDIKFSAAVGLVLGFQKSMTGMILGLILMLAFHMIHTLILKRHRKDIKKSYPLAPFLSIGCLAAYFLC</sequence>
<gene>
    <name evidence="3" type="ORF">BXY41_106295</name>
</gene>
<evidence type="ECO:0000313" key="3">
    <source>
        <dbReference type="EMBL" id="PPK80704.1"/>
    </source>
</evidence>
<dbReference type="Proteomes" id="UP000237749">
    <property type="component" value="Unassembled WGS sequence"/>
</dbReference>
<keyword evidence="1" id="KW-0812">Transmembrane</keyword>
<evidence type="ECO:0000256" key="1">
    <source>
        <dbReference type="SAM" id="Phobius"/>
    </source>
</evidence>
<dbReference type="RefSeq" id="WP_104437379.1">
    <property type="nucleotide sequence ID" value="NZ_PTJA01000006.1"/>
</dbReference>
<keyword evidence="1" id="KW-1133">Transmembrane helix</keyword>
<reference evidence="3 4" key="1">
    <citation type="submission" date="2018-02" db="EMBL/GenBank/DDBJ databases">
        <title>Genomic Encyclopedia of Archaeal and Bacterial Type Strains, Phase II (KMG-II): from individual species to whole genera.</title>
        <authorList>
            <person name="Goeker M."/>
        </authorList>
    </citation>
    <scope>NUCLEOTIDE SEQUENCE [LARGE SCALE GENOMIC DNA]</scope>
    <source>
        <strain evidence="3 4">DSM 3808</strain>
    </source>
</reference>
<feature type="transmembrane region" description="Helical" evidence="1">
    <location>
        <begin position="7"/>
        <end position="24"/>
    </location>
</feature>
<dbReference type="GO" id="GO:0008168">
    <property type="term" value="F:methyltransferase activity"/>
    <property type="evidence" value="ECO:0007669"/>
    <property type="project" value="UniProtKB-KW"/>
</dbReference>
<dbReference type="InterPro" id="IPR000045">
    <property type="entry name" value="Prepilin_IV_endopep_pep"/>
</dbReference>
<keyword evidence="3" id="KW-0489">Methyltransferase</keyword>
<evidence type="ECO:0000313" key="4">
    <source>
        <dbReference type="Proteomes" id="UP000237749"/>
    </source>
</evidence>
<dbReference type="Gene3D" id="1.20.120.1220">
    <property type="match status" value="1"/>
</dbReference>
<organism evidence="3 4">
    <name type="scientific">Lacrimispora xylanisolvens</name>
    <dbReference type="NCBI Taxonomy" id="384636"/>
    <lineage>
        <taxon>Bacteria</taxon>
        <taxon>Bacillati</taxon>
        <taxon>Bacillota</taxon>
        <taxon>Clostridia</taxon>
        <taxon>Lachnospirales</taxon>
        <taxon>Lachnospiraceae</taxon>
        <taxon>Lacrimispora</taxon>
    </lineage>
</organism>
<dbReference type="Pfam" id="PF01478">
    <property type="entry name" value="Peptidase_A24"/>
    <property type="match status" value="1"/>
</dbReference>
<protein>
    <submittedName>
        <fullName evidence="3">Leader peptidase (Prepilin peptidase)/N-methyltransferase</fullName>
    </submittedName>
</protein>
<feature type="transmembrane region" description="Helical" evidence="1">
    <location>
        <begin position="52"/>
        <end position="72"/>
    </location>
</feature>
<name>A0A2S6HSQ0_9FIRM</name>